<evidence type="ECO:0000313" key="10">
    <source>
        <dbReference type="Proteomes" id="UP000594034"/>
    </source>
</evidence>
<keyword evidence="10" id="KW-1185">Reference proteome</keyword>
<evidence type="ECO:0000313" key="9">
    <source>
        <dbReference type="EMBL" id="QFI53298.1"/>
    </source>
</evidence>
<reference evidence="9 10" key="1">
    <citation type="submission" date="2019-05" db="EMBL/GenBank/DDBJ databases">
        <title>OXA-830, a novel chromosomally encoded expanded-spectrum class D beta-lactamase in Aeromonas simiae.</title>
        <authorList>
            <person name="Zhou W."/>
            <person name="Chen Q."/>
        </authorList>
    </citation>
    <scope>NUCLEOTIDE SEQUENCE [LARGE SCALE GENOMIC DNA]</scope>
    <source>
        <strain evidence="9 10">A6</strain>
    </source>
</reference>
<dbReference type="GO" id="GO:0009289">
    <property type="term" value="C:pilus"/>
    <property type="evidence" value="ECO:0007669"/>
    <property type="project" value="UniProtKB-SubCell"/>
</dbReference>
<name>A0A5J6WTV4_9GAMM</name>
<feature type="chain" id="PRO_5023834420" description="Common pilus major fimbrillin subunit EcpA" evidence="8">
    <location>
        <begin position="21"/>
        <end position="194"/>
    </location>
</feature>
<keyword evidence="4 8" id="KW-0732">Signal</keyword>
<dbReference type="RefSeq" id="WP_193002924.1">
    <property type="nucleotide sequence ID" value="NZ_CP040449.1"/>
</dbReference>
<comment type="similarity">
    <text evidence="2">Belongs to the EcpA/MatB fimbrillin family.</text>
</comment>
<accession>A0A5J6WTV4</accession>
<proteinExistence type="inferred from homology"/>
<dbReference type="InterPro" id="IPR038478">
    <property type="entry name" value="Fimbrillin_EcpA_sf"/>
</dbReference>
<evidence type="ECO:0000256" key="8">
    <source>
        <dbReference type="SAM" id="SignalP"/>
    </source>
</evidence>
<dbReference type="KEGG" id="asim:FE240_00320"/>
<evidence type="ECO:0000256" key="4">
    <source>
        <dbReference type="ARBA" id="ARBA00022729"/>
    </source>
</evidence>
<gene>
    <name evidence="9" type="ORF">FE240_00320</name>
</gene>
<dbReference type="InterPro" id="IPR016514">
    <property type="entry name" value="EcpA"/>
</dbReference>
<evidence type="ECO:0000256" key="5">
    <source>
        <dbReference type="ARBA" id="ARBA00023263"/>
    </source>
</evidence>
<dbReference type="Gene3D" id="2.60.40.3290">
    <property type="entry name" value="Fimbrial protein EcpA"/>
    <property type="match status" value="1"/>
</dbReference>
<dbReference type="Proteomes" id="UP000594034">
    <property type="component" value="Chromosome"/>
</dbReference>
<organism evidence="9 10">
    <name type="scientific">Aeromonas simiae</name>
    <dbReference type="NCBI Taxonomy" id="218936"/>
    <lineage>
        <taxon>Bacteria</taxon>
        <taxon>Pseudomonadati</taxon>
        <taxon>Pseudomonadota</taxon>
        <taxon>Gammaproteobacteria</taxon>
        <taxon>Aeromonadales</taxon>
        <taxon>Aeromonadaceae</taxon>
        <taxon>Aeromonas</taxon>
    </lineage>
</organism>
<sequence>MKKTLIVLALASLGVTSAHAAVESIAVATWQATAKKDTTTSLVVTPLTSLSFQYAEGIEGFNTVNGLFDVAIMGHSSDSSGTAYTDFTLKAKKLSGTLNHLGGGSTVEVGVMWQGAPLTNTDYTALIDTANGVNGGALSSLATTFKLDQRSSAQGSFNFFIESATVGGSTASFNALPDGLWSGEVSVEFVASWA</sequence>
<evidence type="ECO:0000256" key="2">
    <source>
        <dbReference type="ARBA" id="ARBA00007305"/>
    </source>
</evidence>
<evidence type="ECO:0000256" key="1">
    <source>
        <dbReference type="ARBA" id="ARBA00004561"/>
    </source>
</evidence>
<evidence type="ECO:0000256" key="7">
    <source>
        <dbReference type="ARBA" id="ARBA00031192"/>
    </source>
</evidence>
<comment type="subunit">
    <text evidence="6">Self-associates. Forms filaments. Interacts with EcpD.</text>
</comment>
<comment type="subcellular location">
    <subcellularLocation>
        <location evidence="1">Fimbrium</location>
    </subcellularLocation>
</comment>
<dbReference type="Pfam" id="PF16449">
    <property type="entry name" value="MatB"/>
    <property type="match status" value="1"/>
</dbReference>
<protein>
    <recommendedName>
        <fullName evidence="3">Common pilus major fimbrillin subunit EcpA</fullName>
    </recommendedName>
    <alternativeName>
        <fullName evidence="7">MatB fimbrillin</fullName>
    </alternativeName>
</protein>
<dbReference type="EMBL" id="CP040449">
    <property type="protein sequence ID" value="QFI53298.1"/>
    <property type="molecule type" value="Genomic_DNA"/>
</dbReference>
<feature type="signal peptide" evidence="8">
    <location>
        <begin position="1"/>
        <end position="20"/>
    </location>
</feature>
<dbReference type="AlphaFoldDB" id="A0A5J6WTV4"/>
<evidence type="ECO:0000256" key="3">
    <source>
        <dbReference type="ARBA" id="ARBA00014507"/>
    </source>
</evidence>
<evidence type="ECO:0000256" key="6">
    <source>
        <dbReference type="ARBA" id="ARBA00026091"/>
    </source>
</evidence>
<keyword evidence="5" id="KW-0281">Fimbrium</keyword>